<accession>A0A511YVA4</accession>
<dbReference type="EMBL" id="BJYK01000001">
    <property type="protein sequence ID" value="GEN79134.1"/>
    <property type="molecule type" value="Genomic_DNA"/>
</dbReference>
<evidence type="ECO:0000313" key="3">
    <source>
        <dbReference type="Proteomes" id="UP000321484"/>
    </source>
</evidence>
<comment type="caution">
    <text evidence="2">The sequence shown here is derived from an EMBL/GenBank/DDBJ whole genome shotgun (WGS) entry which is preliminary data.</text>
</comment>
<dbReference type="PANTHER" id="PTHR35525">
    <property type="entry name" value="BLL6575 PROTEIN"/>
    <property type="match status" value="1"/>
</dbReference>
<keyword evidence="3" id="KW-1185">Reference proteome</keyword>
<dbReference type="Gene3D" id="1.10.3300.10">
    <property type="entry name" value="Jann2411-like domain"/>
    <property type="match status" value="1"/>
</dbReference>
<dbReference type="InterPro" id="IPR023286">
    <property type="entry name" value="ABATE_dom_sf"/>
</dbReference>
<dbReference type="AlphaFoldDB" id="A0A511YVA4"/>
<evidence type="ECO:0000313" key="2">
    <source>
        <dbReference type="EMBL" id="GEN79134.1"/>
    </source>
</evidence>
<organism evidence="2 3">
    <name type="scientific">Actinotalea fermentans</name>
    <dbReference type="NCBI Taxonomy" id="43671"/>
    <lineage>
        <taxon>Bacteria</taxon>
        <taxon>Bacillati</taxon>
        <taxon>Actinomycetota</taxon>
        <taxon>Actinomycetes</taxon>
        <taxon>Micrococcales</taxon>
        <taxon>Cellulomonadaceae</taxon>
        <taxon>Actinotalea</taxon>
    </lineage>
</organism>
<dbReference type="Proteomes" id="UP000321484">
    <property type="component" value="Unassembled WGS sequence"/>
</dbReference>
<proteinExistence type="predicted"/>
<gene>
    <name evidence="2" type="ORF">AFE02nite_08680</name>
</gene>
<reference evidence="2 3" key="1">
    <citation type="submission" date="2019-07" db="EMBL/GenBank/DDBJ databases">
        <title>Whole genome shotgun sequence of Actinotalea fermentans NBRC 105374.</title>
        <authorList>
            <person name="Hosoyama A."/>
            <person name="Uohara A."/>
            <person name="Ohji S."/>
            <person name="Ichikawa N."/>
        </authorList>
    </citation>
    <scope>NUCLEOTIDE SEQUENCE [LARGE SCALE GENOMIC DNA]</scope>
    <source>
        <strain evidence="2 3">NBRC 105374</strain>
    </source>
</reference>
<dbReference type="Pfam" id="PF07336">
    <property type="entry name" value="ABATE"/>
    <property type="match status" value="1"/>
</dbReference>
<name>A0A511YVA4_9CELL</name>
<sequence>MESTAAPARATTGEGREWFCLDVVNLVDTREEAAYTYAQVLDWVRDAGGLSPAVAAELASAAAGAPEDAADEVRRMVELLRAEFTVFHGLATAGRTDDAPLAAIQAVHAEALAHGRLQHSERGFDWTWEPDLRLPRWLVARSAIELVTGGPLGRVKVCASEDGCNYLFVDTSKNNSRRWCSMADCGNTAKARRLTEKRRASRVADR</sequence>
<evidence type="ECO:0000259" key="1">
    <source>
        <dbReference type="Pfam" id="PF11706"/>
    </source>
</evidence>
<dbReference type="SUPFAM" id="SSF160904">
    <property type="entry name" value="Jann2411-like"/>
    <property type="match status" value="1"/>
</dbReference>
<dbReference type="RefSeq" id="WP_052113679.1">
    <property type="nucleotide sequence ID" value="NZ_BJYK01000001.1"/>
</dbReference>
<dbReference type="InterPro" id="IPR021005">
    <property type="entry name" value="Znf_CGNR"/>
</dbReference>
<protein>
    <recommendedName>
        <fullName evidence="1">Zinc finger CGNR domain-containing protein</fullName>
    </recommendedName>
</protein>
<dbReference type="InterPro" id="IPR010852">
    <property type="entry name" value="ABATE"/>
</dbReference>
<feature type="domain" description="Zinc finger CGNR" evidence="1">
    <location>
        <begin position="154"/>
        <end position="197"/>
    </location>
</feature>
<dbReference type="Pfam" id="PF11706">
    <property type="entry name" value="zf-CGNR"/>
    <property type="match status" value="1"/>
</dbReference>
<dbReference type="PANTHER" id="PTHR35525:SF3">
    <property type="entry name" value="BLL6575 PROTEIN"/>
    <property type="match status" value="1"/>
</dbReference>